<protein>
    <submittedName>
        <fullName evidence="2">Cysteine desulfuration protein SufE</fullName>
    </submittedName>
</protein>
<dbReference type="EMBL" id="OZ034688">
    <property type="protein sequence ID" value="CAL1329406.1"/>
    <property type="molecule type" value="Genomic_DNA"/>
</dbReference>
<dbReference type="InterPro" id="IPR003808">
    <property type="entry name" value="Fe-S_metab-assoc_dom"/>
</dbReference>
<organism evidence="2 3">
    <name type="scientific">Candidatus Providencia siddallii</name>
    <dbReference type="NCBI Taxonomy" id="1715285"/>
    <lineage>
        <taxon>Bacteria</taxon>
        <taxon>Pseudomonadati</taxon>
        <taxon>Pseudomonadota</taxon>
        <taxon>Gammaproteobacteria</taxon>
        <taxon>Enterobacterales</taxon>
        <taxon>Morganellaceae</taxon>
        <taxon>Providencia</taxon>
    </lineage>
</organism>
<evidence type="ECO:0000259" key="1">
    <source>
        <dbReference type="Pfam" id="PF02657"/>
    </source>
</evidence>
<feature type="domain" description="Fe-S metabolism associated" evidence="1">
    <location>
        <begin position="13"/>
        <end position="130"/>
    </location>
</feature>
<keyword evidence="3" id="KW-1185">Reference proteome</keyword>
<accession>A0ABM9NPM9</accession>
<gene>
    <name evidence="2" type="primary">sufE</name>
    <name evidence="2" type="ORF">PRHACTZTBTEA_488</name>
</gene>
<dbReference type="PANTHER" id="PTHR43597">
    <property type="entry name" value="SULFUR ACCEPTOR PROTEIN CSDE"/>
    <property type="match status" value="1"/>
</dbReference>
<dbReference type="Gene3D" id="3.90.1010.10">
    <property type="match status" value="1"/>
</dbReference>
<dbReference type="NCBIfam" id="NF006792">
    <property type="entry name" value="PRK09296.1"/>
    <property type="match status" value="1"/>
</dbReference>
<name>A0ABM9NPM9_9GAMM</name>
<dbReference type="Pfam" id="PF02657">
    <property type="entry name" value="SufE"/>
    <property type="match status" value="1"/>
</dbReference>
<sequence length="138" mass="15920">MLILPDKKKLLLNFSSCNNWEERYLYIIKLGKSLPKISNSQKNNCNFILGCQSNVWIDIKKQQDKTIILTGDSDAMIVKGLLSIVIILFQGKTASQILKQDFESYFKQLDLKRHLTTSRTQGLNSIIRNIFTRVNKLI</sequence>
<reference evidence="2" key="1">
    <citation type="submission" date="2024-04" db="EMBL/GenBank/DDBJ databases">
        <authorList>
            <person name="Manzano-Marin A."/>
            <person name="Manzano-Marin A."/>
            <person name="Alejandro Manzano Marin A."/>
        </authorList>
    </citation>
    <scope>NUCLEOTIDE SEQUENCE [LARGE SCALE GENOMIC DNA]</scope>
    <source>
        <strain evidence="2">TABTEA</strain>
    </source>
</reference>
<proteinExistence type="predicted"/>
<dbReference type="SUPFAM" id="SSF82649">
    <property type="entry name" value="SufE/NifU"/>
    <property type="match status" value="1"/>
</dbReference>
<dbReference type="Proteomes" id="UP001497533">
    <property type="component" value="Chromosome"/>
</dbReference>
<dbReference type="PANTHER" id="PTHR43597:SF3">
    <property type="entry name" value="CYSTEINE DESULFURATION PROTEIN SUFE"/>
    <property type="match status" value="1"/>
</dbReference>
<evidence type="ECO:0000313" key="2">
    <source>
        <dbReference type="EMBL" id="CAL1329406.1"/>
    </source>
</evidence>
<evidence type="ECO:0000313" key="3">
    <source>
        <dbReference type="Proteomes" id="UP001497533"/>
    </source>
</evidence>
<dbReference type="RefSeq" id="WP_341764869.1">
    <property type="nucleotide sequence ID" value="NZ_OZ034688.1"/>
</dbReference>